<dbReference type="Proteomes" id="UP000257323">
    <property type="component" value="Unassembled WGS sequence"/>
</dbReference>
<accession>A0A3E2BQ50</accession>
<evidence type="ECO:0000256" key="2">
    <source>
        <dbReference type="SAM" id="MobiDB-lite"/>
    </source>
</evidence>
<dbReference type="InterPro" id="IPR002508">
    <property type="entry name" value="MurNAc-LAA_cat"/>
</dbReference>
<dbReference type="Gene3D" id="3.40.630.40">
    <property type="entry name" value="Zn-dependent exopeptidases"/>
    <property type="match status" value="1"/>
</dbReference>
<evidence type="ECO:0000256" key="3">
    <source>
        <dbReference type="SAM" id="SignalP"/>
    </source>
</evidence>
<keyword evidence="3" id="KW-0732">Signal</keyword>
<organism evidence="5 6">
    <name type="scientific">Candidatus Saccharicenans subterraneus</name>
    <dbReference type="NCBI Taxonomy" id="2508984"/>
    <lineage>
        <taxon>Bacteria</taxon>
        <taxon>Candidatus Aminicenantota</taxon>
        <taxon>Candidatus Aminicenantia</taxon>
        <taxon>Candidatus Aminicenantales</taxon>
        <taxon>Candidatus Saccharicenantaceae</taxon>
        <taxon>Candidatus Saccharicenans</taxon>
    </lineage>
</organism>
<dbReference type="CDD" id="cd02696">
    <property type="entry name" value="MurNAc-LAA"/>
    <property type="match status" value="1"/>
</dbReference>
<keyword evidence="1" id="KW-0378">Hydrolase</keyword>
<gene>
    <name evidence="5" type="ORF">OP8BY_0776</name>
</gene>
<dbReference type="PANTHER" id="PTHR30404">
    <property type="entry name" value="N-ACETYLMURAMOYL-L-ALANINE AMIDASE"/>
    <property type="match status" value="1"/>
</dbReference>
<dbReference type="InterPro" id="IPR050695">
    <property type="entry name" value="N-acetylmuramoyl_amidase_3"/>
</dbReference>
<dbReference type="FunFam" id="3.40.630.40:FF:000005">
    <property type="entry name" value="N-acetylmuramoyl-L-alanine amidase (AmiA)"/>
    <property type="match status" value="1"/>
</dbReference>
<evidence type="ECO:0000313" key="6">
    <source>
        <dbReference type="Proteomes" id="UP000257323"/>
    </source>
</evidence>
<reference evidence="5 6" key="1">
    <citation type="submission" date="2018-08" db="EMBL/GenBank/DDBJ databases">
        <title>Genome analysis of the thermophilic bacterium of the candidate phylum Aminicenantes from deep subsurface aquifer revealed its physiology and ecological role.</title>
        <authorList>
            <person name="Kadnikov V.V."/>
            <person name="Mardanov A.V."/>
            <person name="Beletsky A.V."/>
            <person name="Karnachuk O.V."/>
            <person name="Ravin N.V."/>
        </authorList>
    </citation>
    <scope>NUCLEOTIDE SEQUENCE [LARGE SCALE GENOMIC DNA]</scope>
    <source>
        <strain evidence="5">BY38</strain>
    </source>
</reference>
<dbReference type="SMART" id="SM00646">
    <property type="entry name" value="Ami_3"/>
    <property type="match status" value="1"/>
</dbReference>
<feature type="domain" description="MurNAc-LAA" evidence="4">
    <location>
        <begin position="275"/>
        <end position="426"/>
    </location>
</feature>
<dbReference type="SUPFAM" id="SSF53187">
    <property type="entry name" value="Zn-dependent exopeptidases"/>
    <property type="match status" value="1"/>
</dbReference>
<dbReference type="Pfam" id="PF11741">
    <property type="entry name" value="AMIN"/>
    <property type="match status" value="1"/>
</dbReference>
<dbReference type="EMBL" id="QUAH01000001">
    <property type="protein sequence ID" value="RFT16834.1"/>
    <property type="molecule type" value="Genomic_DNA"/>
</dbReference>
<comment type="caution">
    <text evidence="5">The sequence shown here is derived from an EMBL/GenBank/DDBJ whole genome shotgun (WGS) entry which is preliminary data.</text>
</comment>
<dbReference type="Gene3D" id="2.60.40.3500">
    <property type="match status" value="1"/>
</dbReference>
<name>A0A3E2BQ50_9BACT</name>
<dbReference type="AlphaFoldDB" id="A0A3E2BQ50"/>
<evidence type="ECO:0000313" key="5">
    <source>
        <dbReference type="EMBL" id="RFT16834.1"/>
    </source>
</evidence>
<protein>
    <submittedName>
        <fullName evidence="5">N-acetylmuramoyl-L-alanine amidase</fullName>
    </submittedName>
</protein>
<sequence length="435" mass="47928">MMPKKLQPVWCLFFLLILLSVSTGQQADPRAGVSSLRYHQHQEFFRVVLEIEKIREFYSAELKDPERLYLDIFQARLQPGLHGTSYVINSACVKSLRLAQKNPSTVRLTVELVPGSKQSEKIYYLKDPPRLVLDIFPRGRASTTSTSTPAPGAQSERPAGQTSGAPAAPPKPRAESSRPSGEAAAGTESSSPRPPAPASNGYSLVRQLGLGVKRIVLDPGHGGSDPGCMSPSGLKEKEVALDLARRLKNMLETQGKFEVFLTRDSDLTLPLEKRTSFANQKGADLFISIHLNASPRKNRTGVETFYLNFSPDPAVNELAARENASSTKNIREMKLIVDKIIKNSKYEESRDLAEKIHRNLLEHLEHNFGPRDDLGVKGGPFWVLIGSEMPAVLVEASHLSNAREEAALKTETYREAVATGLFRGIMEYVKSLGKG</sequence>
<dbReference type="InterPro" id="IPR021731">
    <property type="entry name" value="AMIN_dom"/>
</dbReference>
<feature type="chain" id="PRO_5017742651" evidence="3">
    <location>
        <begin position="28"/>
        <end position="435"/>
    </location>
</feature>
<feature type="region of interest" description="Disordered" evidence="2">
    <location>
        <begin position="140"/>
        <end position="202"/>
    </location>
</feature>
<dbReference type="Pfam" id="PF01520">
    <property type="entry name" value="Amidase_3"/>
    <property type="match status" value="1"/>
</dbReference>
<dbReference type="GO" id="GO:0030288">
    <property type="term" value="C:outer membrane-bounded periplasmic space"/>
    <property type="evidence" value="ECO:0007669"/>
    <property type="project" value="TreeGrafter"/>
</dbReference>
<feature type="compositionally biased region" description="Low complexity" evidence="2">
    <location>
        <begin position="140"/>
        <end position="153"/>
    </location>
</feature>
<dbReference type="GO" id="GO:0009253">
    <property type="term" value="P:peptidoglycan catabolic process"/>
    <property type="evidence" value="ECO:0007669"/>
    <property type="project" value="InterPro"/>
</dbReference>
<feature type="compositionally biased region" description="Low complexity" evidence="2">
    <location>
        <begin position="180"/>
        <end position="191"/>
    </location>
</feature>
<dbReference type="PANTHER" id="PTHR30404:SF0">
    <property type="entry name" value="N-ACETYLMURAMOYL-L-ALANINE AMIDASE AMIC"/>
    <property type="match status" value="1"/>
</dbReference>
<proteinExistence type="predicted"/>
<dbReference type="GO" id="GO:0008745">
    <property type="term" value="F:N-acetylmuramoyl-L-alanine amidase activity"/>
    <property type="evidence" value="ECO:0007669"/>
    <property type="project" value="InterPro"/>
</dbReference>
<feature type="signal peptide" evidence="3">
    <location>
        <begin position="1"/>
        <end position="27"/>
    </location>
</feature>
<evidence type="ECO:0000256" key="1">
    <source>
        <dbReference type="ARBA" id="ARBA00022801"/>
    </source>
</evidence>
<evidence type="ECO:0000259" key="4">
    <source>
        <dbReference type="SMART" id="SM00646"/>
    </source>
</evidence>